<dbReference type="PROSITE" id="PS51257">
    <property type="entry name" value="PROKAR_LIPOPROTEIN"/>
    <property type="match status" value="1"/>
</dbReference>
<accession>A0A5N6KFJ4</accession>
<proteinExistence type="predicted"/>
<evidence type="ECO:0000313" key="2">
    <source>
        <dbReference type="Proteomes" id="UP000326757"/>
    </source>
</evidence>
<organism evidence="1 2">
    <name type="scientific">Monilinia laxa</name>
    <name type="common">Brown rot fungus</name>
    <name type="synonym">Sclerotinia laxa</name>
    <dbReference type="NCBI Taxonomy" id="61186"/>
    <lineage>
        <taxon>Eukaryota</taxon>
        <taxon>Fungi</taxon>
        <taxon>Dikarya</taxon>
        <taxon>Ascomycota</taxon>
        <taxon>Pezizomycotina</taxon>
        <taxon>Leotiomycetes</taxon>
        <taxon>Helotiales</taxon>
        <taxon>Sclerotiniaceae</taxon>
        <taxon>Monilinia</taxon>
    </lineage>
</organism>
<protein>
    <submittedName>
        <fullName evidence="1">Uncharacterized protein</fullName>
    </submittedName>
</protein>
<comment type="caution">
    <text evidence="1">The sequence shown here is derived from an EMBL/GenBank/DDBJ whole genome shotgun (WGS) entry which is preliminary data.</text>
</comment>
<keyword evidence="2" id="KW-1185">Reference proteome</keyword>
<dbReference type="AlphaFoldDB" id="A0A5N6KFJ4"/>
<evidence type="ECO:0000313" key="1">
    <source>
        <dbReference type="EMBL" id="KAB8302457.1"/>
    </source>
</evidence>
<gene>
    <name evidence="1" type="ORF">EYC80_005865</name>
</gene>
<reference evidence="1 2" key="1">
    <citation type="submission" date="2019-06" db="EMBL/GenBank/DDBJ databases">
        <title>Genome Sequence of the Brown Rot Fungal Pathogen Monilinia laxa.</title>
        <authorList>
            <person name="De Miccolis Angelini R.M."/>
            <person name="Landi L."/>
            <person name="Abate D."/>
            <person name="Pollastro S."/>
            <person name="Romanazzi G."/>
            <person name="Faretra F."/>
        </authorList>
    </citation>
    <scope>NUCLEOTIDE SEQUENCE [LARGE SCALE GENOMIC DNA]</scope>
    <source>
        <strain evidence="1 2">Mlax316</strain>
    </source>
</reference>
<dbReference type="Proteomes" id="UP000326757">
    <property type="component" value="Unassembled WGS sequence"/>
</dbReference>
<dbReference type="EMBL" id="VIGI01000003">
    <property type="protein sequence ID" value="KAB8302457.1"/>
    <property type="molecule type" value="Genomic_DNA"/>
</dbReference>
<sequence length="78" mass="8410">MKPKSPSAFISAQWDFYAVAGVNIAICGCPKSSLVQGEQEQGIAIMQVLLLRVTSIDQHVFFSMGFDVVLFLVGSVMG</sequence>
<name>A0A5N6KFJ4_MONLA</name>